<dbReference type="PANTHER" id="PTHR21301">
    <property type="entry name" value="REVERSE TRANSCRIPTASE"/>
    <property type="match status" value="1"/>
</dbReference>
<dbReference type="EMBL" id="LAVV01004899">
    <property type="protein sequence ID" value="KNZ61180.1"/>
    <property type="molecule type" value="Genomic_DNA"/>
</dbReference>
<dbReference type="AlphaFoldDB" id="A0A0L6VM36"/>
<dbReference type="OrthoDB" id="5590007at2759"/>
<keyword evidence="4" id="KW-1185">Reference proteome</keyword>
<feature type="domain" description="Reverse transcriptase" evidence="2">
    <location>
        <begin position="352"/>
        <end position="603"/>
    </location>
</feature>
<sequence>KGYDCGDEGEEIGRSIQRTTRKRKRKGPSRPIEWWKGDNSDLLRLESSPLTVNLVNGTPHFVPRGDYNTVVSTDIPSTTGLVELDNPSTRTTLRLSKRTRHPPSAQMHMHNPPRNGLCISTPPDFDIRRLETYPDGFFLLSGLERARFMFIHSNIYWLETRVTNNVLQNPFKIPLDESTKRFLALNSKFCPKPRYEIPQRILHSWEDFARSVRIRCLFSDKQDDADFVAKFHIKTGTSIGNLENHPDVEEGLRVGKSLLQIALRKIQTSDWRPSISSERLEAFDQLIHHNDYIFKPCDKNLGMSILPSSWYIQECKRQLADQSTYESASVDVVALSQRLMELTDRSTFTKQARKFIRFNLTEPALPEFYVLPKVHKLPIRGRPIVPSHKWITTNLSKWLDTQLRPFLSSYPWILRDSKALLRHLETLALPTSSDKIWLLTADMTSFYSSIPTDEGIKIVRWMASIHKRSDDDADVLGQSLEFILKNNYLAFGSSVYRQVNGTAMGTACAPAFANLYAAAYESLTLDKKPASLLYYGRYLDDILVIVKGSISDVEHVKTFVNHTLRTMELSWTDPNSLKRSIVTSVYQKPSNAYQYIPWSSYHPPKVKLAFVKGELVRYARICSTKAAFCKVSLLFYDRLRARGYPPGWLRTAFRTVHYANRRQLLVDRPKRPSIDKPPLVFHAAYNPIWEKLRMKHAFNALLGISNAVSKQRFLGKRRRPLMCFHRVRNLGDRLNAANRKTIYRLEGAPPRLFATAPNGADPEDYTSLPLHKDMTTTYRFVPDRRVTCISSAPPTWGYDSFVHLDCWVQPLSTIDRLVATECPFSWPGCYQSVIVAYYTREFAPSFSTSMERRGLKPSWRLSSFLPSSSPIFRDLGPVHLPVTQIKSCTLPLCNMLCEESHVIASLCVTTHVTPGDSSPQLL</sequence>
<dbReference type="PANTHER" id="PTHR21301:SF10">
    <property type="entry name" value="REVERSE TRANSCRIPTASE DOMAIN-CONTAINING PROTEIN"/>
    <property type="match status" value="1"/>
</dbReference>
<feature type="compositionally biased region" description="Basic residues" evidence="1">
    <location>
        <begin position="19"/>
        <end position="28"/>
    </location>
</feature>
<protein>
    <submittedName>
        <fullName evidence="3">Reverse transcriptase</fullName>
    </submittedName>
</protein>
<dbReference type="VEuPathDB" id="FungiDB:VP01_1440g1"/>
<feature type="non-terminal residue" evidence="3">
    <location>
        <position position="1"/>
    </location>
</feature>
<accession>A0A0L6VM36</accession>
<dbReference type="GO" id="GO:0003964">
    <property type="term" value="F:RNA-directed DNA polymerase activity"/>
    <property type="evidence" value="ECO:0007669"/>
    <property type="project" value="UniProtKB-KW"/>
</dbReference>
<keyword evidence="3" id="KW-0695">RNA-directed DNA polymerase</keyword>
<comment type="caution">
    <text evidence="3">The sequence shown here is derived from an EMBL/GenBank/DDBJ whole genome shotgun (WGS) entry which is preliminary data.</text>
</comment>
<dbReference type="Proteomes" id="UP000037035">
    <property type="component" value="Unassembled WGS sequence"/>
</dbReference>
<dbReference type="Pfam" id="PF26215">
    <property type="entry name" value="HTH_animal"/>
    <property type="match status" value="1"/>
</dbReference>
<organism evidence="3 4">
    <name type="scientific">Puccinia sorghi</name>
    <dbReference type="NCBI Taxonomy" id="27349"/>
    <lineage>
        <taxon>Eukaryota</taxon>
        <taxon>Fungi</taxon>
        <taxon>Dikarya</taxon>
        <taxon>Basidiomycota</taxon>
        <taxon>Pucciniomycotina</taxon>
        <taxon>Pucciniomycetes</taxon>
        <taxon>Pucciniales</taxon>
        <taxon>Pucciniaceae</taxon>
        <taxon>Puccinia</taxon>
    </lineage>
</organism>
<evidence type="ECO:0000313" key="4">
    <source>
        <dbReference type="Proteomes" id="UP000037035"/>
    </source>
</evidence>
<dbReference type="PROSITE" id="PS50878">
    <property type="entry name" value="RT_POL"/>
    <property type="match status" value="1"/>
</dbReference>
<evidence type="ECO:0000259" key="2">
    <source>
        <dbReference type="PROSITE" id="PS50878"/>
    </source>
</evidence>
<dbReference type="Pfam" id="PF00078">
    <property type="entry name" value="RVT_1"/>
    <property type="match status" value="1"/>
</dbReference>
<evidence type="ECO:0000256" key="1">
    <source>
        <dbReference type="SAM" id="MobiDB-lite"/>
    </source>
</evidence>
<keyword evidence="3" id="KW-0808">Transferase</keyword>
<name>A0A0L6VM36_9BASI</name>
<reference evidence="3 4" key="1">
    <citation type="submission" date="2015-08" db="EMBL/GenBank/DDBJ databases">
        <title>Next Generation Sequencing and Analysis of the Genome of Puccinia sorghi L Schw, the Causal Agent of Maize Common Rust.</title>
        <authorList>
            <person name="Rochi L."/>
            <person name="Burguener G."/>
            <person name="Darino M."/>
            <person name="Turjanski A."/>
            <person name="Kreff E."/>
            <person name="Dieguez M.J."/>
            <person name="Sacco F."/>
        </authorList>
    </citation>
    <scope>NUCLEOTIDE SEQUENCE [LARGE SCALE GENOMIC DNA]</scope>
    <source>
        <strain evidence="3 4">RO10H11247</strain>
    </source>
</reference>
<feature type="region of interest" description="Disordered" evidence="1">
    <location>
        <begin position="94"/>
        <end position="116"/>
    </location>
</feature>
<proteinExistence type="predicted"/>
<feature type="region of interest" description="Disordered" evidence="1">
    <location>
        <begin position="1"/>
        <end position="30"/>
    </location>
</feature>
<dbReference type="InterPro" id="IPR058912">
    <property type="entry name" value="HTH_animal"/>
</dbReference>
<keyword evidence="3" id="KW-0548">Nucleotidyltransferase</keyword>
<dbReference type="InterPro" id="IPR000477">
    <property type="entry name" value="RT_dom"/>
</dbReference>
<evidence type="ECO:0000313" key="3">
    <source>
        <dbReference type="EMBL" id="KNZ61180.1"/>
    </source>
</evidence>
<gene>
    <name evidence="3" type="ORF">VP01_1440g1</name>
</gene>
<feature type="compositionally biased region" description="Acidic residues" evidence="1">
    <location>
        <begin position="1"/>
        <end position="10"/>
    </location>
</feature>